<evidence type="ECO:0000256" key="5">
    <source>
        <dbReference type="ARBA" id="ARBA00022723"/>
    </source>
</evidence>
<evidence type="ECO:0000313" key="16">
    <source>
        <dbReference type="Proteomes" id="UP001151699"/>
    </source>
</evidence>
<keyword evidence="12" id="KW-0539">Nucleus</keyword>
<dbReference type="Gene3D" id="3.30.160.60">
    <property type="entry name" value="Classic Zinc Finger"/>
    <property type="match status" value="6"/>
</dbReference>
<dbReference type="SMART" id="SM00355">
    <property type="entry name" value="ZnF_C2H2"/>
    <property type="match status" value="7"/>
</dbReference>
<dbReference type="InterPro" id="IPR050888">
    <property type="entry name" value="ZnF_C2H2-type_TF"/>
</dbReference>
<comment type="cofactor">
    <cofactor evidence="1">
        <name>Fe(2+)</name>
        <dbReference type="ChEBI" id="CHEBI:29033"/>
    </cofactor>
</comment>
<comment type="similarity">
    <text evidence="4">Belongs to the gamma-BBH/TMLD family.</text>
</comment>
<comment type="caution">
    <text evidence="15">The sequence shown here is derived from an EMBL/GenBank/DDBJ whole genome shotgun (WGS) entry which is preliminary data.</text>
</comment>
<dbReference type="SUPFAM" id="SSF51197">
    <property type="entry name" value="Clavaminate synthase-like"/>
    <property type="match status" value="1"/>
</dbReference>
<dbReference type="Pfam" id="PF02668">
    <property type="entry name" value="TauD"/>
    <property type="match status" value="1"/>
</dbReference>
<keyword evidence="10" id="KW-0560">Oxidoreductase</keyword>
<dbReference type="GO" id="GO:0045329">
    <property type="term" value="P:carnitine biosynthetic process"/>
    <property type="evidence" value="ECO:0007669"/>
    <property type="project" value="UniProtKB-KW"/>
</dbReference>
<dbReference type="PROSITE" id="PS00028">
    <property type="entry name" value="ZINC_FINGER_C2H2_1"/>
    <property type="match status" value="6"/>
</dbReference>
<evidence type="ECO:0000256" key="2">
    <source>
        <dbReference type="ARBA" id="ARBA00004123"/>
    </source>
</evidence>
<keyword evidence="15" id="KW-0223">Dioxygenase</keyword>
<accession>A0A9Q0MN41</accession>
<dbReference type="InterPro" id="IPR013087">
    <property type="entry name" value="Znf_C2H2_type"/>
</dbReference>
<keyword evidence="8" id="KW-0862">Zinc</keyword>
<dbReference type="AlphaFoldDB" id="A0A9Q0MN41"/>
<feature type="domain" description="C2H2-type" evidence="14">
    <location>
        <begin position="489"/>
        <end position="516"/>
    </location>
</feature>
<evidence type="ECO:0000313" key="15">
    <source>
        <dbReference type="EMBL" id="KAJ6635000.1"/>
    </source>
</evidence>
<evidence type="ECO:0000256" key="1">
    <source>
        <dbReference type="ARBA" id="ARBA00001954"/>
    </source>
</evidence>
<gene>
    <name evidence="15" type="primary">TMLHE_0</name>
    <name evidence="15" type="ORF">Bhyg_13582</name>
</gene>
<feature type="domain" description="C2H2-type" evidence="14">
    <location>
        <begin position="460"/>
        <end position="488"/>
    </location>
</feature>
<dbReference type="PANTHER" id="PTHR24406">
    <property type="entry name" value="TRANSCRIPTIONAL REPRESSOR CTCFL-RELATED"/>
    <property type="match status" value="1"/>
</dbReference>
<dbReference type="Pfam" id="PF06155">
    <property type="entry name" value="GBBH-like_N"/>
    <property type="match status" value="1"/>
</dbReference>
<dbReference type="Proteomes" id="UP001151699">
    <property type="component" value="Chromosome C"/>
</dbReference>
<evidence type="ECO:0000256" key="13">
    <source>
        <dbReference type="PROSITE-ProRule" id="PRU00042"/>
    </source>
</evidence>
<keyword evidence="16" id="KW-1185">Reference proteome</keyword>
<evidence type="ECO:0000256" key="4">
    <source>
        <dbReference type="ARBA" id="ARBA00008654"/>
    </source>
</evidence>
<dbReference type="InterPro" id="IPR003819">
    <property type="entry name" value="TauD/TfdA-like"/>
</dbReference>
<dbReference type="InterPro" id="IPR036236">
    <property type="entry name" value="Znf_C2H2_sf"/>
</dbReference>
<keyword evidence="7 13" id="KW-0863">Zinc-finger</keyword>
<dbReference type="InterPro" id="IPR010376">
    <property type="entry name" value="GBBH-like_N"/>
</dbReference>
<dbReference type="Pfam" id="PF00096">
    <property type="entry name" value="zf-C2H2"/>
    <property type="match status" value="3"/>
</dbReference>
<evidence type="ECO:0000256" key="3">
    <source>
        <dbReference type="ARBA" id="ARBA00005022"/>
    </source>
</evidence>
<comment type="pathway">
    <text evidence="3">Amine and polyamine biosynthesis; carnitine biosynthesis.</text>
</comment>
<proteinExistence type="inferred from homology"/>
<keyword evidence="5" id="KW-0479">Metal-binding</keyword>
<evidence type="ECO:0000256" key="8">
    <source>
        <dbReference type="ARBA" id="ARBA00022833"/>
    </source>
</evidence>
<reference evidence="15" key="1">
    <citation type="submission" date="2022-07" db="EMBL/GenBank/DDBJ databases">
        <authorList>
            <person name="Trinca V."/>
            <person name="Uliana J.V.C."/>
            <person name="Torres T.T."/>
            <person name="Ward R.J."/>
            <person name="Monesi N."/>
        </authorList>
    </citation>
    <scope>NUCLEOTIDE SEQUENCE</scope>
    <source>
        <strain evidence="15">HSMRA1968</strain>
        <tissue evidence="15">Whole embryos</tissue>
    </source>
</reference>
<dbReference type="Gene3D" id="3.30.2020.30">
    <property type="match status" value="1"/>
</dbReference>
<feature type="domain" description="C2H2-type" evidence="14">
    <location>
        <begin position="628"/>
        <end position="655"/>
    </location>
</feature>
<dbReference type="EMBL" id="WJQU01000004">
    <property type="protein sequence ID" value="KAJ6635000.1"/>
    <property type="molecule type" value="Genomic_DNA"/>
</dbReference>
<organism evidence="15 16">
    <name type="scientific">Pseudolycoriella hygida</name>
    <dbReference type="NCBI Taxonomy" id="35572"/>
    <lineage>
        <taxon>Eukaryota</taxon>
        <taxon>Metazoa</taxon>
        <taxon>Ecdysozoa</taxon>
        <taxon>Arthropoda</taxon>
        <taxon>Hexapoda</taxon>
        <taxon>Insecta</taxon>
        <taxon>Pterygota</taxon>
        <taxon>Neoptera</taxon>
        <taxon>Endopterygota</taxon>
        <taxon>Diptera</taxon>
        <taxon>Nematocera</taxon>
        <taxon>Sciaroidea</taxon>
        <taxon>Sciaridae</taxon>
        <taxon>Pseudolycoriella</taxon>
    </lineage>
</organism>
<keyword evidence="11" id="KW-0408">Iron</keyword>
<dbReference type="SUPFAM" id="SSF57667">
    <property type="entry name" value="beta-beta-alpha zinc fingers"/>
    <property type="match status" value="4"/>
</dbReference>
<name>A0A9Q0MN41_9DIPT</name>
<evidence type="ECO:0000256" key="12">
    <source>
        <dbReference type="ARBA" id="ARBA00023242"/>
    </source>
</evidence>
<protein>
    <submittedName>
        <fullName evidence="15">Trimethyllysine dioxygenase, mitochondrial</fullName>
    </submittedName>
</protein>
<evidence type="ECO:0000256" key="11">
    <source>
        <dbReference type="ARBA" id="ARBA00023004"/>
    </source>
</evidence>
<feature type="domain" description="C2H2-type" evidence="14">
    <location>
        <begin position="656"/>
        <end position="682"/>
    </location>
</feature>
<dbReference type="InterPro" id="IPR042098">
    <property type="entry name" value="TauD-like_sf"/>
</dbReference>
<evidence type="ECO:0000256" key="10">
    <source>
        <dbReference type="ARBA" id="ARBA00023002"/>
    </source>
</evidence>
<comment type="subcellular location">
    <subcellularLocation>
        <location evidence="2">Nucleus</location>
    </subcellularLocation>
</comment>
<dbReference type="GO" id="GO:0008270">
    <property type="term" value="F:zinc ion binding"/>
    <property type="evidence" value="ECO:0007669"/>
    <property type="project" value="UniProtKB-KW"/>
</dbReference>
<evidence type="ECO:0000259" key="14">
    <source>
        <dbReference type="PROSITE" id="PS50157"/>
    </source>
</evidence>
<feature type="domain" description="C2H2-type" evidence="14">
    <location>
        <begin position="593"/>
        <end position="620"/>
    </location>
</feature>
<dbReference type="GO" id="GO:0005634">
    <property type="term" value="C:nucleus"/>
    <property type="evidence" value="ECO:0007669"/>
    <property type="project" value="UniProtKB-SubCell"/>
</dbReference>
<evidence type="ECO:0000256" key="6">
    <source>
        <dbReference type="ARBA" id="ARBA00022737"/>
    </source>
</evidence>
<sequence>MKSLARTGRGGFLEIFYNGTKMKRNVSLSSAVQQNVKGHAPKAYSLAVAAQKTSNSEAHIAGDFVKIVSSDLHEPLLINQIWLRDHCPCPQCHNKVANQRMYNVFDANLWEIKPKHVSANGSELSITWNDDHQSEYNILSLESNQQKFYIENYTKAQKANVDTMPYARVPYLDYLNDDKVKHQMIESIAKFGFGVIHQVPVSMSATETGVKRLFWLQKTFYGDGMWSLNNFEKGVSSDIAYGNLHIACHTDNSSQSEPSGLICFHNTIHTGTGGESLLMDGFNIVEKLRKNHPDTLKRLSTVNIKQQYVKDGQMHLHTAPVIGLDPVSGLPEIIRFNLYDRSPMAALPQSEMSQYYRDMEILISELKSPENEWWFKMKPGELIAICAEMENMITFGNEEVTEYFPDDPLADASDIVPINFEEKSNLPTQTTIRKKKSSTIKRTFSNRSTLNQKAIRYQQFECYVCHKSFNRKSNLITHSRINHTNIKPFRCKYCSLSFARTTELLKHAIFHTGDTRNQCRQCKLVLSSQERLEKHKKTHAVNANFQCHMCGMNGFESKKTLSSHIRLHRKACDKKLKGSALTDVNKDTAEQMFHCEICEKRFTRESNLMAHVKRHYNKQSEHIRVKTHLCCMCGKLFSYKTHLSRHLHIHKRERPFKCEYCGNDFTQRCGLMKHIEKHKHSN</sequence>
<keyword evidence="9" id="KW-0124">Carnitine biosynthesis</keyword>
<dbReference type="InterPro" id="IPR038492">
    <property type="entry name" value="GBBH-like_N_sf"/>
</dbReference>
<dbReference type="OrthoDB" id="408743at2759"/>
<dbReference type="Gene3D" id="3.60.130.10">
    <property type="entry name" value="Clavaminate synthase-like"/>
    <property type="match status" value="1"/>
</dbReference>
<evidence type="ECO:0000256" key="7">
    <source>
        <dbReference type="ARBA" id="ARBA00022771"/>
    </source>
</evidence>
<evidence type="ECO:0000256" key="9">
    <source>
        <dbReference type="ARBA" id="ARBA00022873"/>
    </source>
</evidence>
<dbReference type="GO" id="GO:0016706">
    <property type="term" value="F:2-oxoglutarate-dependent dioxygenase activity"/>
    <property type="evidence" value="ECO:0007669"/>
    <property type="project" value="UniProtKB-ARBA"/>
</dbReference>
<dbReference type="PROSITE" id="PS50157">
    <property type="entry name" value="ZINC_FINGER_C2H2_2"/>
    <property type="match status" value="5"/>
</dbReference>
<keyword evidence="6" id="KW-0677">Repeat</keyword>